<organism evidence="5 6">
    <name type="scientific">Halomonas salipaludis</name>
    <dbReference type="NCBI Taxonomy" id="2032625"/>
    <lineage>
        <taxon>Bacteria</taxon>
        <taxon>Pseudomonadati</taxon>
        <taxon>Pseudomonadota</taxon>
        <taxon>Gammaproteobacteria</taxon>
        <taxon>Oceanospirillales</taxon>
        <taxon>Halomonadaceae</taxon>
        <taxon>Halomonas</taxon>
    </lineage>
</organism>
<name>A0A2A2ENJ3_9GAMM</name>
<dbReference type="GO" id="GO:0003700">
    <property type="term" value="F:DNA-binding transcription factor activity"/>
    <property type="evidence" value="ECO:0007669"/>
    <property type="project" value="InterPro"/>
</dbReference>
<dbReference type="PROSITE" id="PS50995">
    <property type="entry name" value="HTH_MARR_2"/>
    <property type="match status" value="1"/>
</dbReference>
<dbReference type="PANTHER" id="PTHR42756">
    <property type="entry name" value="TRANSCRIPTIONAL REGULATOR, MARR"/>
    <property type="match status" value="1"/>
</dbReference>
<feature type="domain" description="HTH marR-type" evidence="4">
    <location>
        <begin position="15"/>
        <end position="147"/>
    </location>
</feature>
<accession>A0A2A2ENJ3</accession>
<evidence type="ECO:0000313" key="6">
    <source>
        <dbReference type="Proteomes" id="UP000217771"/>
    </source>
</evidence>
<proteinExistence type="predicted"/>
<dbReference type="AlphaFoldDB" id="A0A2A2ENJ3"/>
<dbReference type="OrthoDB" id="6331822at2"/>
<evidence type="ECO:0000256" key="2">
    <source>
        <dbReference type="ARBA" id="ARBA00023125"/>
    </source>
</evidence>
<dbReference type="EMBL" id="NSKB01000008">
    <property type="protein sequence ID" value="PAU75021.1"/>
    <property type="molecule type" value="Genomic_DNA"/>
</dbReference>
<dbReference type="InterPro" id="IPR000835">
    <property type="entry name" value="HTH_MarR-typ"/>
</dbReference>
<dbReference type="Gene3D" id="1.10.10.10">
    <property type="entry name" value="Winged helix-like DNA-binding domain superfamily/Winged helix DNA-binding domain"/>
    <property type="match status" value="1"/>
</dbReference>
<keyword evidence="3" id="KW-0804">Transcription</keyword>
<keyword evidence="1" id="KW-0805">Transcription regulation</keyword>
<evidence type="ECO:0000256" key="1">
    <source>
        <dbReference type="ARBA" id="ARBA00023015"/>
    </source>
</evidence>
<dbReference type="InterPro" id="IPR036388">
    <property type="entry name" value="WH-like_DNA-bd_sf"/>
</dbReference>
<dbReference type="SMART" id="SM00347">
    <property type="entry name" value="HTH_MARR"/>
    <property type="match status" value="1"/>
</dbReference>
<protein>
    <submittedName>
        <fullName evidence="5">MarR family transcriptional regulator</fullName>
    </submittedName>
</protein>
<gene>
    <name evidence="5" type="ORF">CK498_19930</name>
</gene>
<evidence type="ECO:0000313" key="5">
    <source>
        <dbReference type="EMBL" id="PAU75021.1"/>
    </source>
</evidence>
<dbReference type="SUPFAM" id="SSF46785">
    <property type="entry name" value="Winged helix' DNA-binding domain"/>
    <property type="match status" value="1"/>
</dbReference>
<keyword evidence="6" id="KW-1185">Reference proteome</keyword>
<evidence type="ECO:0000259" key="4">
    <source>
        <dbReference type="PROSITE" id="PS50995"/>
    </source>
</evidence>
<dbReference type="Proteomes" id="UP000217771">
    <property type="component" value="Unassembled WGS sequence"/>
</dbReference>
<dbReference type="Pfam" id="PF01047">
    <property type="entry name" value="MarR"/>
    <property type="match status" value="1"/>
</dbReference>
<dbReference type="GO" id="GO:0003677">
    <property type="term" value="F:DNA binding"/>
    <property type="evidence" value="ECO:0007669"/>
    <property type="project" value="UniProtKB-KW"/>
</dbReference>
<evidence type="ECO:0000256" key="3">
    <source>
        <dbReference type="ARBA" id="ARBA00023163"/>
    </source>
</evidence>
<dbReference type="InterPro" id="IPR036390">
    <property type="entry name" value="WH_DNA-bd_sf"/>
</dbReference>
<dbReference type="PANTHER" id="PTHR42756:SF1">
    <property type="entry name" value="TRANSCRIPTIONAL REPRESSOR OF EMRAB OPERON"/>
    <property type="match status" value="1"/>
</dbReference>
<keyword evidence="2" id="KW-0238">DNA-binding</keyword>
<sequence>MNTDAHNGIDYSMLQSRIGYMLRRAQMAYFDIFAEACAKEGITPGLFGILAIVYRNPGLTQTAVSSALDVDRSAMVAAIDKLEEMEVMERRKSQNDRRSYALYLTDKGKAFTDRLNRTVIERESDFEHFLNEDDREWLLKILDRIVQAKKGN</sequence>
<comment type="caution">
    <text evidence="5">The sequence shown here is derived from an EMBL/GenBank/DDBJ whole genome shotgun (WGS) entry which is preliminary data.</text>
</comment>
<reference evidence="5 6" key="1">
    <citation type="submission" date="2017-08" db="EMBL/GenBank/DDBJ databases">
        <title>Halomonas alkalisoli sp. nov., isolated from saline alkaline soil.</title>
        <authorList>
            <person name="Wang D."/>
            <person name="Zhang G."/>
        </authorList>
    </citation>
    <scope>NUCLEOTIDE SEQUENCE [LARGE SCALE GENOMIC DNA]</scope>
    <source>
        <strain evidence="5 6">WRN001</strain>
    </source>
</reference>
<dbReference type="PRINTS" id="PR00598">
    <property type="entry name" value="HTHMARR"/>
</dbReference>